<dbReference type="InterPro" id="IPR002884">
    <property type="entry name" value="P_dom"/>
</dbReference>
<dbReference type="InterPro" id="IPR023828">
    <property type="entry name" value="Peptidase_S8_Ser-AS"/>
</dbReference>
<evidence type="ECO:0000256" key="16">
    <source>
        <dbReference type="PROSITE-ProRule" id="PRU01240"/>
    </source>
</evidence>
<dbReference type="InterPro" id="IPR009030">
    <property type="entry name" value="Growth_fac_rcpt_cys_sf"/>
</dbReference>
<feature type="region of interest" description="Disordered" evidence="17">
    <location>
        <begin position="582"/>
        <end position="637"/>
    </location>
</feature>
<dbReference type="InterPro" id="IPR008979">
    <property type="entry name" value="Galactose-bd-like_sf"/>
</dbReference>
<evidence type="ECO:0000256" key="2">
    <source>
        <dbReference type="ARBA" id="ARBA00004370"/>
    </source>
</evidence>
<dbReference type="Pfam" id="PF00757">
    <property type="entry name" value="Furin-like"/>
    <property type="match status" value="1"/>
</dbReference>
<dbReference type="PROSITE" id="PS00138">
    <property type="entry name" value="SUBTILASE_SER"/>
    <property type="match status" value="1"/>
</dbReference>
<evidence type="ECO:0000256" key="8">
    <source>
        <dbReference type="ARBA" id="ARBA00022801"/>
    </source>
</evidence>
<dbReference type="OrthoDB" id="300641at2759"/>
<evidence type="ECO:0000256" key="1">
    <source>
        <dbReference type="ARBA" id="ARBA00001913"/>
    </source>
</evidence>
<dbReference type="GeneID" id="106178752"/>
<dbReference type="Gene3D" id="3.40.50.200">
    <property type="entry name" value="Peptidase S8/S53 domain"/>
    <property type="match status" value="1"/>
</dbReference>
<comment type="subcellular location">
    <subcellularLocation>
        <location evidence="2">Membrane</location>
    </subcellularLocation>
</comment>
<dbReference type="GO" id="GO:0016485">
    <property type="term" value="P:protein processing"/>
    <property type="evidence" value="ECO:0007669"/>
    <property type="project" value="TreeGrafter"/>
</dbReference>
<dbReference type="SUPFAM" id="SSF49785">
    <property type="entry name" value="Galactose-binding domain-like"/>
    <property type="match status" value="1"/>
</dbReference>
<dbReference type="PANTHER" id="PTHR42884">
    <property type="entry name" value="PROPROTEIN CONVERTASE SUBTILISIN/KEXIN-RELATED"/>
    <property type="match status" value="1"/>
</dbReference>
<evidence type="ECO:0000256" key="17">
    <source>
        <dbReference type="SAM" id="MobiDB-lite"/>
    </source>
</evidence>
<dbReference type="Gene3D" id="3.30.70.850">
    <property type="entry name" value="Peptidase S8, pro-domain"/>
    <property type="match status" value="1"/>
</dbReference>
<name>A0A2R2MTU0_LINAN</name>
<dbReference type="Pfam" id="PF16470">
    <property type="entry name" value="S8_pro-domain"/>
    <property type="match status" value="1"/>
</dbReference>
<dbReference type="FunFam" id="3.40.50.200:FF:000001">
    <property type="entry name" value="Furin 2, isoform B"/>
    <property type="match status" value="1"/>
</dbReference>
<dbReference type="PRINTS" id="PR00723">
    <property type="entry name" value="SUBTILISIN"/>
</dbReference>
<evidence type="ECO:0000256" key="11">
    <source>
        <dbReference type="ARBA" id="ARBA00023136"/>
    </source>
</evidence>
<dbReference type="SUPFAM" id="SSF54897">
    <property type="entry name" value="Protease propeptides/inhibitors"/>
    <property type="match status" value="1"/>
</dbReference>
<keyword evidence="7" id="KW-0677">Repeat</keyword>
<evidence type="ECO:0000256" key="14">
    <source>
        <dbReference type="ARBA" id="ARBA00023180"/>
    </source>
</evidence>
<dbReference type="InterPro" id="IPR000209">
    <property type="entry name" value="Peptidase_S8/S53_dom"/>
</dbReference>
<evidence type="ECO:0000256" key="3">
    <source>
        <dbReference type="ARBA" id="ARBA00005325"/>
    </source>
</evidence>
<evidence type="ECO:0000256" key="4">
    <source>
        <dbReference type="ARBA" id="ARBA00022670"/>
    </source>
</evidence>
<dbReference type="InterPro" id="IPR038466">
    <property type="entry name" value="S8_pro-domain_sf"/>
</dbReference>
<feature type="region of interest" description="Disordered" evidence="17">
    <location>
        <begin position="164"/>
        <end position="185"/>
    </location>
</feature>
<comment type="similarity">
    <text evidence="3">Belongs to the peptidase S8 family. Furin subfamily.</text>
</comment>
<keyword evidence="10" id="KW-0106">Calcium</keyword>
<keyword evidence="12" id="KW-0865">Zymogen</keyword>
<dbReference type="InterPro" id="IPR023827">
    <property type="entry name" value="Peptidase_S8_Asp-AS"/>
</dbReference>
<reference evidence="21" key="2">
    <citation type="submission" date="2025-08" db="UniProtKB">
        <authorList>
            <consortium name="RefSeq"/>
        </authorList>
    </citation>
    <scope>IDENTIFICATION</scope>
</reference>
<evidence type="ECO:0000256" key="5">
    <source>
        <dbReference type="ARBA" id="ARBA00022685"/>
    </source>
</evidence>
<dbReference type="Pfam" id="PF00082">
    <property type="entry name" value="Peptidase_S8"/>
    <property type="match status" value="1"/>
</dbReference>
<dbReference type="PANTHER" id="PTHR42884:SF14">
    <property type="entry name" value="NEUROENDOCRINE CONVERTASE 1"/>
    <property type="match status" value="1"/>
</dbReference>
<feature type="active site" description="Charge relay system" evidence="15 16">
    <location>
        <position position="156"/>
    </location>
</feature>
<dbReference type="Proteomes" id="UP000085678">
    <property type="component" value="Unplaced"/>
</dbReference>
<keyword evidence="18" id="KW-1133">Transmembrane helix</keyword>
<feature type="compositionally biased region" description="Basic and acidic residues" evidence="17">
    <location>
        <begin position="591"/>
        <end position="627"/>
    </location>
</feature>
<evidence type="ECO:0000313" key="21">
    <source>
        <dbReference type="RefSeq" id="XP_023933695.1"/>
    </source>
</evidence>
<dbReference type="SUPFAM" id="SSF52743">
    <property type="entry name" value="Subtilisin-like"/>
    <property type="match status" value="1"/>
</dbReference>
<keyword evidence="5" id="KW-0165">Cleavage on pair of basic residues</keyword>
<dbReference type="InterPro" id="IPR036852">
    <property type="entry name" value="Peptidase_S8/S53_dom_sf"/>
</dbReference>
<dbReference type="CDD" id="cd04059">
    <property type="entry name" value="Peptidases_S8_Protein_convertases_Kexins_Furin-like"/>
    <property type="match status" value="1"/>
</dbReference>
<dbReference type="PROSITE" id="PS00137">
    <property type="entry name" value="SUBTILASE_HIS"/>
    <property type="match status" value="1"/>
</dbReference>
<dbReference type="PROSITE" id="PS51892">
    <property type="entry name" value="SUBTILASE"/>
    <property type="match status" value="1"/>
</dbReference>
<keyword evidence="11 18" id="KW-0472">Membrane</keyword>
<dbReference type="Pfam" id="PF01483">
    <property type="entry name" value="P_proprotein"/>
    <property type="match status" value="1"/>
</dbReference>
<dbReference type="SMART" id="SM00261">
    <property type="entry name" value="FU"/>
    <property type="match status" value="10"/>
</dbReference>
<dbReference type="GO" id="GO:0008038">
    <property type="term" value="P:neuron recognition"/>
    <property type="evidence" value="ECO:0007669"/>
    <property type="project" value="UniProtKB-ARBA"/>
</dbReference>
<reference evidence="21" key="1">
    <citation type="journal article" date="2015" name="Nat. Commun.">
        <title>The Lingula genome provides insights into brachiopod evolution and the origin of phosphate biomineralization.</title>
        <authorList>
            <person name="Luo Y.J."/>
            <person name="Takeuchi T."/>
            <person name="Koyanagi R."/>
            <person name="Yamada L."/>
            <person name="Kanda M."/>
            <person name="Khalturina M."/>
            <person name="Fujie M."/>
            <person name="Yamasaki S.I."/>
            <person name="Endo K."/>
            <person name="Satoh N."/>
        </authorList>
    </citation>
    <scope>NUCLEOTIDE SEQUENCE</scope>
</reference>
<sequence>MTDLTHIGTLLLAITTLLLDITSGFYINQWAVQVDDVLYADQVADRLANKHGYKNLGKIFDGFYLFEHPNILKRSLRKSLHHVRLKREPEVLWVEQQYVKKRVKRDLLKYNPHFRDPLYKDQWYLHAGSKDGYDMNVLPAWQKGYAGRNVVVTILDDGLETTHTDIQPNYDKEASHDFNSNDDDPMPRYNFSDENRHGTRCAGEVAAAANNTKCGVGIAYKARIGGVRMLDGDVTDAVEAKSLSLNPQHIDIYSASWGPDDNGKVVDGPSFMAKKAFVDGVTKGRGGKGSIFIWASGNGGNNKDSCNCDGYTNSIYTLSISSVTEKELEPWYLEECSSTLASTFSSGGYNDRQIVTTDLHNRCTNTHTGTSASAPLAAGIAALALEANPSLTWRDMQYITLLAARPDIIKDPHNKWVVNGMGRKVSSRYGYGLMDAAAMVEYAERWTKVPPQHVCHSERDDRKTNIGGDGLKVEMHMYACEGTKDQHVVHAEHVQAKISLTYSRRGDVVIHLTSPNGTRSLLLPKRDMDGVNGGFSEWPFMSVHFWGENPKGKWILEIENHGSKENKGVLTDWELVVYGTDKQPVQLKPKPTAEPEAKHRGHADSSPKKGHHDESSHFNDVLDKNKEGASGSSEGGIYEWMFGSKTERPGSGTKTAPAEDCDVECLGDCTGSDPRDCLECKHYRDGQDGPCVASCKDGQYYASDKICHPCSMYCKTCRGPKETDCLSCETGEYFSEHDGTCVSHCSDGYFTDETVKSCKLCDDICATCEGSHDNCTSCKDKMELIDATCTASCLSDEYRDEEKKCQRCHPDCYSCAGPYVTDCITCSHFYYYQNGTCVSHCGTGFYEDDSGQQRQCLRCHSSCSKCSGPRDDQCTQCSGELQLQDDRCVPKTAEMVTCAPGQYKNQDGCSSCDPTCLTCSGQEDYQCLTCMENRYLSEGECVVECSQGYYPFVSHDEDGSEFRECRKCHVNCKSCNGSHATDCTSCIQGRHLVGGECATECPQGQYSDSSNHCHPCHGSCKECLGGSDRDCVLCEFSKYLLNGQCVDHCPDLYFHTPEGDCHKCHPSCKTCLDEGPEDCESCNAGSYLRMGVCHKQPECDDNEYFDNVIEECLPCDKTCQSCDGPGEYHCLSCVAPRTQGGHGHKCVLCCTNTLTHDCCHCDPNTGTCVDDAIKEMEEEKNNMIDHTVRRGSIAHQDNGGKNSDPNSQGQSTTAFVAVIVFSCLVTIAMFFLVFALLQAKDNHKWCWGYRYQSIPVQFEASSGTLNGSILTREDFASEDEIF</sequence>
<keyword evidence="9 16" id="KW-0720">Serine protease</keyword>
<evidence type="ECO:0000313" key="20">
    <source>
        <dbReference type="Proteomes" id="UP000085678"/>
    </source>
</evidence>
<dbReference type="STRING" id="7574.A0A2R2MTU0"/>
<evidence type="ECO:0000256" key="10">
    <source>
        <dbReference type="ARBA" id="ARBA00022837"/>
    </source>
</evidence>
<evidence type="ECO:0000256" key="18">
    <source>
        <dbReference type="SAM" id="Phobius"/>
    </source>
</evidence>
<dbReference type="InterPro" id="IPR006211">
    <property type="entry name" value="Furin-like_Cys-rich_dom"/>
</dbReference>
<proteinExistence type="inferred from homology"/>
<dbReference type="FunCoup" id="A0A2R2MTU0">
    <property type="interactions" value="295"/>
</dbReference>
<feature type="active site" description="Charge relay system" evidence="15 16">
    <location>
        <position position="371"/>
    </location>
</feature>
<evidence type="ECO:0000256" key="6">
    <source>
        <dbReference type="ARBA" id="ARBA00022729"/>
    </source>
</evidence>
<dbReference type="PROSITE" id="PS00136">
    <property type="entry name" value="SUBTILASE_ASP"/>
    <property type="match status" value="1"/>
</dbReference>
<dbReference type="GO" id="GO:0005802">
    <property type="term" value="C:trans-Golgi network"/>
    <property type="evidence" value="ECO:0007669"/>
    <property type="project" value="TreeGrafter"/>
</dbReference>
<evidence type="ECO:0000259" key="19">
    <source>
        <dbReference type="PROSITE" id="PS51829"/>
    </source>
</evidence>
<dbReference type="Pfam" id="PF14843">
    <property type="entry name" value="GF_recep_IV"/>
    <property type="match status" value="1"/>
</dbReference>
<dbReference type="InterPro" id="IPR032778">
    <property type="entry name" value="GF_recep_IV"/>
</dbReference>
<gene>
    <name evidence="21" type="primary">LOC106178752</name>
</gene>
<keyword evidence="8 16" id="KW-0378">Hydrolase</keyword>
<feature type="domain" description="P/Homo B" evidence="19">
    <location>
        <begin position="448"/>
        <end position="583"/>
    </location>
</feature>
<keyword evidence="13" id="KW-1015">Disulfide bond</keyword>
<keyword evidence="6" id="KW-0732">Signal</keyword>
<keyword evidence="4 16" id="KW-0645">Protease</keyword>
<accession>A0A2R2MTU0</accession>
<dbReference type="InterPro" id="IPR006212">
    <property type="entry name" value="Furin_repeat"/>
</dbReference>
<dbReference type="InParanoid" id="A0A2R2MTU0"/>
<evidence type="ECO:0000256" key="9">
    <source>
        <dbReference type="ARBA" id="ARBA00022825"/>
    </source>
</evidence>
<dbReference type="SUPFAM" id="SSF57184">
    <property type="entry name" value="Growth factor receptor domain"/>
    <property type="match status" value="4"/>
</dbReference>
<dbReference type="InterPro" id="IPR034182">
    <property type="entry name" value="Kexin/furin"/>
</dbReference>
<dbReference type="Gene3D" id="2.60.120.260">
    <property type="entry name" value="Galactose-binding domain-like"/>
    <property type="match status" value="1"/>
</dbReference>
<dbReference type="Gene3D" id="2.10.220.10">
    <property type="entry name" value="Hormone Receptor, Insulin-like Growth Factor Receptor 1, Chain A, domain 2"/>
    <property type="match status" value="6"/>
</dbReference>
<dbReference type="GO" id="GO:0008104">
    <property type="term" value="P:intracellular protein localization"/>
    <property type="evidence" value="ECO:0007669"/>
    <property type="project" value="UniProtKB-ARBA"/>
</dbReference>
<dbReference type="InterPro" id="IPR022398">
    <property type="entry name" value="Peptidase_S8_His-AS"/>
</dbReference>
<evidence type="ECO:0000256" key="13">
    <source>
        <dbReference type="ARBA" id="ARBA00023157"/>
    </source>
</evidence>
<dbReference type="CDD" id="cd00064">
    <property type="entry name" value="FU"/>
    <property type="match status" value="9"/>
</dbReference>
<dbReference type="GO" id="GO:0000139">
    <property type="term" value="C:Golgi membrane"/>
    <property type="evidence" value="ECO:0007669"/>
    <property type="project" value="TreeGrafter"/>
</dbReference>
<feature type="transmembrane region" description="Helical" evidence="18">
    <location>
        <begin position="1214"/>
        <end position="1237"/>
    </location>
</feature>
<protein>
    <submittedName>
        <fullName evidence="21">Proprotein convertase subtilisin/kexin type 6</fullName>
    </submittedName>
</protein>
<keyword evidence="20" id="KW-1185">Reference proteome</keyword>
<keyword evidence="14" id="KW-0325">Glycoprotein</keyword>
<dbReference type="RefSeq" id="XP_023933695.1">
    <property type="nucleotide sequence ID" value="XM_024077927.1"/>
</dbReference>
<dbReference type="KEGG" id="lak:106178752"/>
<feature type="active site" description="Charge relay system" evidence="15 16">
    <location>
        <position position="197"/>
    </location>
</feature>
<evidence type="ECO:0000256" key="7">
    <source>
        <dbReference type="ARBA" id="ARBA00022737"/>
    </source>
</evidence>
<organism evidence="20 21">
    <name type="scientific">Lingula anatina</name>
    <name type="common">Brachiopod</name>
    <name type="synonym">Lingula unguis</name>
    <dbReference type="NCBI Taxonomy" id="7574"/>
    <lineage>
        <taxon>Eukaryota</taxon>
        <taxon>Metazoa</taxon>
        <taxon>Spiralia</taxon>
        <taxon>Lophotrochozoa</taxon>
        <taxon>Brachiopoda</taxon>
        <taxon>Linguliformea</taxon>
        <taxon>Lingulata</taxon>
        <taxon>Lingulida</taxon>
        <taxon>Linguloidea</taxon>
        <taxon>Lingulidae</taxon>
        <taxon>Lingula</taxon>
    </lineage>
</organism>
<keyword evidence="18" id="KW-0812">Transmembrane</keyword>
<dbReference type="InterPro" id="IPR015500">
    <property type="entry name" value="Peptidase_S8_subtilisin-rel"/>
</dbReference>
<dbReference type="InterPro" id="IPR032815">
    <property type="entry name" value="S8_pro-domain"/>
</dbReference>
<evidence type="ECO:0000256" key="12">
    <source>
        <dbReference type="ARBA" id="ARBA00023145"/>
    </source>
</evidence>
<dbReference type="PROSITE" id="PS51829">
    <property type="entry name" value="P_HOMO_B"/>
    <property type="match status" value="1"/>
</dbReference>
<comment type="cofactor">
    <cofactor evidence="1">
        <name>Ca(2+)</name>
        <dbReference type="ChEBI" id="CHEBI:29108"/>
    </cofactor>
</comment>
<dbReference type="FunFam" id="2.60.120.260:FF:000006">
    <property type="entry name" value="Proprotein convertase subtilisin/kexin type 5"/>
    <property type="match status" value="1"/>
</dbReference>
<dbReference type="GO" id="GO:0004252">
    <property type="term" value="F:serine-type endopeptidase activity"/>
    <property type="evidence" value="ECO:0007669"/>
    <property type="project" value="UniProtKB-UniRule"/>
</dbReference>
<dbReference type="FunFam" id="3.30.70.850:FF:000001">
    <property type="entry name" value="Proprotein convertase subtilisin/kexin type 5"/>
    <property type="match status" value="1"/>
</dbReference>
<evidence type="ECO:0000256" key="15">
    <source>
        <dbReference type="PIRSR" id="PIRSR615500-1"/>
    </source>
</evidence>